<dbReference type="Pfam" id="PF09917">
    <property type="entry name" value="DUF2147"/>
    <property type="match status" value="1"/>
</dbReference>
<accession>A0A554XKC7</accession>
<dbReference type="PANTHER" id="PTHR36919:SF3">
    <property type="entry name" value="BLL5882 PROTEIN"/>
    <property type="match status" value="1"/>
</dbReference>
<feature type="chain" id="PRO_5022216179" description="DUF2147 domain-containing protein" evidence="1">
    <location>
        <begin position="32"/>
        <end position="156"/>
    </location>
</feature>
<dbReference type="OrthoDB" id="9814399at2"/>
<dbReference type="InterPro" id="IPR019223">
    <property type="entry name" value="DUF2147"/>
</dbReference>
<comment type="caution">
    <text evidence="3">The sequence shown here is derived from an EMBL/GenBank/DDBJ whole genome shotgun (WGS) entry which is preliminary data.</text>
</comment>
<keyword evidence="4" id="KW-1185">Reference proteome</keyword>
<sequence>MRHTRHPMPSALRRAVLALCVAAGAVAPAWAQMTPVGRWHTIDDETKEVKSEVVITEKEGVLTGRIEKLLRKGADPNRRCTACTDDRKDQPLIGLEIIRGARQVPGKAVWEGGTILDPESGKTYTLRLTPVESGAKLEVRGSVLFIGRTQTWVRVP</sequence>
<dbReference type="Proteomes" id="UP000318294">
    <property type="component" value="Unassembled WGS sequence"/>
</dbReference>
<keyword evidence="1" id="KW-0732">Signal</keyword>
<name>A0A554XKC7_9BURK</name>
<evidence type="ECO:0000313" key="4">
    <source>
        <dbReference type="Proteomes" id="UP000318294"/>
    </source>
</evidence>
<reference evidence="3 4" key="1">
    <citation type="submission" date="2019-07" db="EMBL/GenBank/DDBJ databases">
        <title>Tepidimonas charontis SPSP-6 draft genome.</title>
        <authorList>
            <person name="Da Costa M.S."/>
            <person name="Froufe H.J.C."/>
            <person name="Egas C."/>
            <person name="Albuquerque L."/>
        </authorList>
    </citation>
    <scope>NUCLEOTIDE SEQUENCE [LARGE SCALE GENOMIC DNA]</scope>
    <source>
        <strain evidence="3 4">SPSP-6</strain>
    </source>
</reference>
<evidence type="ECO:0000259" key="2">
    <source>
        <dbReference type="Pfam" id="PF09917"/>
    </source>
</evidence>
<gene>
    <name evidence="3" type="ORF">Tchar_00299</name>
</gene>
<feature type="domain" description="DUF2147" evidence="2">
    <location>
        <begin position="37"/>
        <end position="154"/>
    </location>
</feature>
<proteinExistence type="predicted"/>
<dbReference type="EMBL" id="VJON01000002">
    <property type="protein sequence ID" value="TSE36248.1"/>
    <property type="molecule type" value="Genomic_DNA"/>
</dbReference>
<dbReference type="Gene3D" id="2.40.128.520">
    <property type="match status" value="1"/>
</dbReference>
<evidence type="ECO:0000256" key="1">
    <source>
        <dbReference type="SAM" id="SignalP"/>
    </source>
</evidence>
<evidence type="ECO:0000313" key="3">
    <source>
        <dbReference type="EMBL" id="TSE36248.1"/>
    </source>
</evidence>
<protein>
    <recommendedName>
        <fullName evidence="2">DUF2147 domain-containing protein</fullName>
    </recommendedName>
</protein>
<feature type="signal peptide" evidence="1">
    <location>
        <begin position="1"/>
        <end position="31"/>
    </location>
</feature>
<organism evidence="3 4">
    <name type="scientific">Tepidimonas charontis</name>
    <dbReference type="NCBI Taxonomy" id="2267262"/>
    <lineage>
        <taxon>Bacteria</taxon>
        <taxon>Pseudomonadati</taxon>
        <taxon>Pseudomonadota</taxon>
        <taxon>Betaproteobacteria</taxon>
        <taxon>Burkholderiales</taxon>
        <taxon>Tepidimonas</taxon>
    </lineage>
</organism>
<dbReference type="AlphaFoldDB" id="A0A554XKC7"/>
<dbReference type="PANTHER" id="PTHR36919">
    <property type="entry name" value="BLR1215 PROTEIN"/>
    <property type="match status" value="1"/>
</dbReference>